<organism evidence="2 3">
    <name type="scientific">Haemaphysalis longicornis</name>
    <name type="common">Bush tick</name>
    <dbReference type="NCBI Taxonomy" id="44386"/>
    <lineage>
        <taxon>Eukaryota</taxon>
        <taxon>Metazoa</taxon>
        <taxon>Ecdysozoa</taxon>
        <taxon>Arthropoda</taxon>
        <taxon>Chelicerata</taxon>
        <taxon>Arachnida</taxon>
        <taxon>Acari</taxon>
        <taxon>Parasitiformes</taxon>
        <taxon>Ixodida</taxon>
        <taxon>Ixodoidea</taxon>
        <taxon>Ixodidae</taxon>
        <taxon>Haemaphysalinae</taxon>
        <taxon>Haemaphysalis</taxon>
    </lineage>
</organism>
<dbReference type="AlphaFoldDB" id="A0A9J6H338"/>
<reference evidence="2 3" key="1">
    <citation type="journal article" date="2020" name="Cell">
        <title>Large-Scale Comparative Analyses of Tick Genomes Elucidate Their Genetic Diversity and Vector Capacities.</title>
        <authorList>
            <consortium name="Tick Genome and Microbiome Consortium (TIGMIC)"/>
            <person name="Jia N."/>
            <person name="Wang J."/>
            <person name="Shi W."/>
            <person name="Du L."/>
            <person name="Sun Y."/>
            <person name="Zhan W."/>
            <person name="Jiang J.F."/>
            <person name="Wang Q."/>
            <person name="Zhang B."/>
            <person name="Ji P."/>
            <person name="Bell-Sakyi L."/>
            <person name="Cui X.M."/>
            <person name="Yuan T.T."/>
            <person name="Jiang B.G."/>
            <person name="Yang W.F."/>
            <person name="Lam T.T."/>
            <person name="Chang Q.C."/>
            <person name="Ding S.J."/>
            <person name="Wang X.J."/>
            <person name="Zhu J.G."/>
            <person name="Ruan X.D."/>
            <person name="Zhao L."/>
            <person name="Wei J.T."/>
            <person name="Ye R.Z."/>
            <person name="Que T.C."/>
            <person name="Du C.H."/>
            <person name="Zhou Y.H."/>
            <person name="Cheng J.X."/>
            <person name="Dai P.F."/>
            <person name="Guo W.B."/>
            <person name="Han X.H."/>
            <person name="Huang E.J."/>
            <person name="Li L.F."/>
            <person name="Wei W."/>
            <person name="Gao Y.C."/>
            <person name="Liu J.Z."/>
            <person name="Shao H.Z."/>
            <person name="Wang X."/>
            <person name="Wang C.C."/>
            <person name="Yang T.C."/>
            <person name="Huo Q.B."/>
            <person name="Li W."/>
            <person name="Chen H.Y."/>
            <person name="Chen S.E."/>
            <person name="Zhou L.G."/>
            <person name="Ni X.B."/>
            <person name="Tian J.H."/>
            <person name="Sheng Y."/>
            <person name="Liu T."/>
            <person name="Pan Y.S."/>
            <person name="Xia L.Y."/>
            <person name="Li J."/>
            <person name="Zhao F."/>
            <person name="Cao W.C."/>
        </authorList>
    </citation>
    <scope>NUCLEOTIDE SEQUENCE [LARGE SCALE GENOMIC DNA]</scope>
    <source>
        <strain evidence="2">HaeL-2018</strain>
    </source>
</reference>
<protein>
    <submittedName>
        <fullName evidence="2">Uncharacterized protein</fullName>
    </submittedName>
</protein>
<evidence type="ECO:0000313" key="2">
    <source>
        <dbReference type="EMBL" id="KAH9381127.1"/>
    </source>
</evidence>
<sequence length="177" mass="20613">MREGKHKPKKEKRPSFTTGSTNPESREVQQSLKRTRRKLRIPFFLKRRVLKRKAGMLNRRETRSVGVTERTVPRQPRAKRRQVRTFRSFGRQPLSSQKKPDAEGHTNIPGEQRIYYGHKSVPGAPGNPKTDKSRMRARHLKLPGQLLWKYRRKEDVLNQSASNGTTPFLTSDLYALL</sequence>
<evidence type="ECO:0000313" key="3">
    <source>
        <dbReference type="Proteomes" id="UP000821853"/>
    </source>
</evidence>
<dbReference type="Proteomes" id="UP000821853">
    <property type="component" value="Chromosome 9"/>
</dbReference>
<feature type="region of interest" description="Disordered" evidence="1">
    <location>
        <begin position="61"/>
        <end position="135"/>
    </location>
</feature>
<name>A0A9J6H338_HAELO</name>
<dbReference type="EMBL" id="JABSTR010000011">
    <property type="protein sequence ID" value="KAH9381127.1"/>
    <property type="molecule type" value="Genomic_DNA"/>
</dbReference>
<evidence type="ECO:0000256" key="1">
    <source>
        <dbReference type="SAM" id="MobiDB-lite"/>
    </source>
</evidence>
<feature type="compositionally biased region" description="Polar residues" evidence="1">
    <location>
        <begin position="15"/>
        <end position="32"/>
    </location>
</feature>
<proteinExistence type="predicted"/>
<feature type="region of interest" description="Disordered" evidence="1">
    <location>
        <begin position="1"/>
        <end position="38"/>
    </location>
</feature>
<keyword evidence="3" id="KW-1185">Reference proteome</keyword>
<gene>
    <name evidence="2" type="ORF">HPB48_010799</name>
</gene>
<comment type="caution">
    <text evidence="2">The sequence shown here is derived from an EMBL/GenBank/DDBJ whole genome shotgun (WGS) entry which is preliminary data.</text>
</comment>
<dbReference type="VEuPathDB" id="VectorBase:HLOH_043856"/>
<accession>A0A9J6H338</accession>
<feature type="compositionally biased region" description="Basic residues" evidence="1">
    <location>
        <begin position="1"/>
        <end position="12"/>
    </location>
</feature>